<sequence>MIVHQRQGGFTLPEVMIALLVVAIAFAGLITATSQFTWNISHSRDRILANWVAGNVMTELQATRYWETGRQTGEMTMGPRDWFWEARVANTANPRLRRVDIFVYADPDDDNHVTSLIGLLQNPASTAPLPQFQGGG</sequence>
<dbReference type="PANTHER" id="PTHR38779:SF2">
    <property type="entry name" value="TYPE II SECRETION SYSTEM PROTEIN I-RELATED"/>
    <property type="match status" value="1"/>
</dbReference>
<gene>
    <name evidence="11" type="ORF">J2T57_000128</name>
</gene>
<evidence type="ECO:0000256" key="1">
    <source>
        <dbReference type="ARBA" id="ARBA00004377"/>
    </source>
</evidence>
<dbReference type="SUPFAM" id="SSF54523">
    <property type="entry name" value="Pili subunits"/>
    <property type="match status" value="1"/>
</dbReference>
<keyword evidence="3" id="KW-1003">Cell membrane</keyword>
<dbReference type="GO" id="GO:0015627">
    <property type="term" value="C:type II protein secretion system complex"/>
    <property type="evidence" value="ECO:0007669"/>
    <property type="project" value="UniProtKB-UniRule"/>
</dbReference>
<dbReference type="PROSITE" id="PS00409">
    <property type="entry name" value="PROKAR_NTER_METHYL"/>
    <property type="match status" value="1"/>
</dbReference>
<dbReference type="AlphaFoldDB" id="A0AAE3G062"/>
<dbReference type="InterPro" id="IPR003413">
    <property type="entry name" value="T2SS_GspI_C"/>
</dbReference>
<evidence type="ECO:0000256" key="6">
    <source>
        <dbReference type="ARBA" id="ARBA00022692"/>
    </source>
</evidence>
<evidence type="ECO:0000256" key="7">
    <source>
        <dbReference type="ARBA" id="ARBA00022989"/>
    </source>
</evidence>
<name>A0AAE3G062_9GAMM</name>
<comment type="subcellular location">
    <subcellularLocation>
        <location evidence="1 9">Cell inner membrane</location>
        <topology evidence="1 9">Single-pass membrane protein</topology>
    </subcellularLocation>
</comment>
<dbReference type="NCBIfam" id="TIGR01707">
    <property type="entry name" value="gspI"/>
    <property type="match status" value="1"/>
</dbReference>
<protein>
    <recommendedName>
        <fullName evidence="9">Type II secretion system protein I</fullName>
        <shortName evidence="9">T2SS minor pseudopilin I</shortName>
    </recommendedName>
</protein>
<keyword evidence="4 9" id="KW-0488">Methylation</keyword>
<dbReference type="Proteomes" id="UP001205843">
    <property type="component" value="Unassembled WGS sequence"/>
</dbReference>
<keyword evidence="5 9" id="KW-0997">Cell inner membrane</keyword>
<dbReference type="InterPro" id="IPR010052">
    <property type="entry name" value="T2SS_protein-GspI"/>
</dbReference>
<keyword evidence="6 9" id="KW-0812">Transmembrane</keyword>
<evidence type="ECO:0000256" key="9">
    <source>
        <dbReference type="RuleBase" id="RU368030"/>
    </source>
</evidence>
<dbReference type="GO" id="GO:0015628">
    <property type="term" value="P:protein secretion by the type II secretion system"/>
    <property type="evidence" value="ECO:0007669"/>
    <property type="project" value="UniProtKB-UniRule"/>
</dbReference>
<dbReference type="InterPro" id="IPR045584">
    <property type="entry name" value="Pilin-like"/>
</dbReference>
<evidence type="ECO:0000256" key="8">
    <source>
        <dbReference type="ARBA" id="ARBA00023136"/>
    </source>
</evidence>
<keyword evidence="8 9" id="KW-0472">Membrane</keyword>
<dbReference type="Gene3D" id="3.30.1300.30">
    <property type="entry name" value="GSPII I/J protein-like"/>
    <property type="match status" value="1"/>
</dbReference>
<comment type="subunit">
    <text evidence="9">Type II secretion is composed of four main components: the outer membrane complex, the inner membrane complex, the cytoplasmic secretion ATPase and the periplasm-spanning pseudopilus.</text>
</comment>
<evidence type="ECO:0000313" key="12">
    <source>
        <dbReference type="Proteomes" id="UP001205843"/>
    </source>
</evidence>
<feature type="transmembrane region" description="Helical" evidence="9">
    <location>
        <begin position="15"/>
        <end position="38"/>
    </location>
</feature>
<feature type="domain" description="Type II secretion system protein GspI C-terminal" evidence="10">
    <location>
        <begin position="44"/>
        <end position="118"/>
    </location>
</feature>
<dbReference type="InterPro" id="IPR012902">
    <property type="entry name" value="N_methyl_site"/>
</dbReference>
<evidence type="ECO:0000256" key="2">
    <source>
        <dbReference type="ARBA" id="ARBA00008358"/>
    </source>
</evidence>
<comment type="caution">
    <text evidence="11">The sequence shown here is derived from an EMBL/GenBank/DDBJ whole genome shotgun (WGS) entry which is preliminary data.</text>
</comment>
<evidence type="ECO:0000256" key="3">
    <source>
        <dbReference type="ARBA" id="ARBA00022475"/>
    </source>
</evidence>
<keyword evidence="7 9" id="KW-1133">Transmembrane helix</keyword>
<proteinExistence type="inferred from homology"/>
<evidence type="ECO:0000256" key="5">
    <source>
        <dbReference type="ARBA" id="ARBA00022519"/>
    </source>
</evidence>
<organism evidence="11 12">
    <name type="scientific">Natronocella acetinitrilica</name>
    <dbReference type="NCBI Taxonomy" id="414046"/>
    <lineage>
        <taxon>Bacteria</taxon>
        <taxon>Pseudomonadati</taxon>
        <taxon>Pseudomonadota</taxon>
        <taxon>Gammaproteobacteria</taxon>
        <taxon>Chromatiales</taxon>
        <taxon>Ectothiorhodospiraceae</taxon>
        <taxon>Natronocella</taxon>
    </lineage>
</organism>
<dbReference type="Pfam" id="PF02501">
    <property type="entry name" value="T2SSI"/>
    <property type="match status" value="1"/>
</dbReference>
<dbReference type="EMBL" id="JALJXV010000001">
    <property type="protein sequence ID" value="MCP1673036.1"/>
    <property type="molecule type" value="Genomic_DNA"/>
</dbReference>
<dbReference type="NCBIfam" id="TIGR02532">
    <property type="entry name" value="IV_pilin_GFxxxE"/>
    <property type="match status" value="1"/>
</dbReference>
<comment type="similarity">
    <text evidence="2 9">Belongs to the GSP I family.</text>
</comment>
<evidence type="ECO:0000256" key="4">
    <source>
        <dbReference type="ARBA" id="ARBA00022481"/>
    </source>
</evidence>
<dbReference type="Pfam" id="PF07963">
    <property type="entry name" value="N_methyl"/>
    <property type="match status" value="1"/>
</dbReference>
<comment type="PTM">
    <text evidence="9">Cleaved by prepilin peptidase.</text>
</comment>
<comment type="function">
    <text evidence="9">Component of the type II secretion system required for the energy-dependent secretion of extracellular factors such as proteases and toxins from the periplasm.</text>
</comment>
<dbReference type="PANTHER" id="PTHR38779">
    <property type="entry name" value="TYPE II SECRETION SYSTEM PROTEIN I-RELATED"/>
    <property type="match status" value="1"/>
</dbReference>
<accession>A0AAE3G062</accession>
<dbReference type="GO" id="GO:0005886">
    <property type="term" value="C:plasma membrane"/>
    <property type="evidence" value="ECO:0007669"/>
    <property type="project" value="UniProtKB-SubCell"/>
</dbReference>
<keyword evidence="12" id="KW-1185">Reference proteome</keyword>
<dbReference type="RefSeq" id="WP_253472711.1">
    <property type="nucleotide sequence ID" value="NZ_JALJXV010000001.1"/>
</dbReference>
<evidence type="ECO:0000259" key="10">
    <source>
        <dbReference type="Pfam" id="PF02501"/>
    </source>
</evidence>
<evidence type="ECO:0000313" key="11">
    <source>
        <dbReference type="EMBL" id="MCP1673036.1"/>
    </source>
</evidence>
<reference evidence="11" key="1">
    <citation type="submission" date="2022-03" db="EMBL/GenBank/DDBJ databases">
        <title>Genomic Encyclopedia of Type Strains, Phase III (KMG-III): the genomes of soil and plant-associated and newly described type strains.</title>
        <authorList>
            <person name="Whitman W."/>
        </authorList>
    </citation>
    <scope>NUCLEOTIDE SEQUENCE</scope>
    <source>
        <strain evidence="11">ANL 6-2</strain>
    </source>
</reference>